<sequence length="433" mass="47175">MSNPTPTNKSAGLTLAESHHDSAQTNLQRRSFLQSAAVVAGAGIVGLRTGGVWAAGSDKPEKEEVRIGFIPLTDCASIVMASVLGFDKKYGIKIIPTKESSWASVRDKLVNGELDAAHVLYGLLYGVQMGVSGNKKDMAVLMTLNNNGQAITLSKKLADKGAVDGAGLAKLMQSDKREYTFAQTFPTGTHAMWLNYWLAAHGINPMKDAKVITVPPPQMVANMRVGNMDGYCVGEPWNHRAIADGIGITAATTQDIWKDHPEKVLGTTAEFAQKYPNTARAMTAAILEASRWIDASLMNKNKMAETIADKSYVNTSVDVINQRILGRYQNGLGKTWDDPNHMKFFNDGAVNFPYLSDGMWFMTQHKRWGLLKADPDYLAVAKAVNRIDIYKDAAAMAKVPVPKEVMRSSKLMDGTVWDGKNPAAYAASFKIKA</sequence>
<keyword evidence="4" id="KW-0997">Cell inner membrane</keyword>
<dbReference type="SUPFAM" id="SSF53850">
    <property type="entry name" value="Periplasmic binding protein-like II"/>
    <property type="match status" value="1"/>
</dbReference>
<evidence type="ECO:0000256" key="3">
    <source>
        <dbReference type="ARBA" id="ARBA00022475"/>
    </source>
</evidence>
<evidence type="ECO:0000256" key="1">
    <source>
        <dbReference type="ARBA" id="ARBA00004308"/>
    </source>
</evidence>
<name>A0A6M4ABX8_9BURK</name>
<dbReference type="PROSITE" id="PS51318">
    <property type="entry name" value="TAT"/>
    <property type="match status" value="1"/>
</dbReference>
<protein>
    <submittedName>
        <fullName evidence="9">ABC transporter substrate-binding protein</fullName>
    </submittedName>
</protein>
<comment type="similarity">
    <text evidence="7">Belongs to the CmpA/NrtA family.</text>
</comment>
<feature type="region of interest" description="Disordered" evidence="8">
    <location>
        <begin position="1"/>
        <end position="20"/>
    </location>
</feature>
<dbReference type="Gene3D" id="3.40.190.10">
    <property type="entry name" value="Periplasmic binding protein-like II"/>
    <property type="match status" value="2"/>
</dbReference>
<feature type="compositionally biased region" description="Polar residues" evidence="8">
    <location>
        <begin position="1"/>
        <end position="11"/>
    </location>
</feature>
<dbReference type="AlphaFoldDB" id="A0A6M4ABX8"/>
<keyword evidence="3" id="KW-1003">Cell membrane</keyword>
<organism evidence="9 10">
    <name type="scientific">Undibacterium piscinae</name>
    <dbReference type="NCBI Taxonomy" id="2495591"/>
    <lineage>
        <taxon>Bacteria</taxon>
        <taxon>Pseudomonadati</taxon>
        <taxon>Pseudomonadota</taxon>
        <taxon>Betaproteobacteria</taxon>
        <taxon>Burkholderiales</taxon>
        <taxon>Oxalobacteraceae</taxon>
        <taxon>Undibacterium</taxon>
    </lineage>
</organism>
<evidence type="ECO:0000256" key="8">
    <source>
        <dbReference type="SAM" id="MobiDB-lite"/>
    </source>
</evidence>
<keyword evidence="10" id="KW-1185">Reference proteome</keyword>
<comment type="subcellular location">
    <subcellularLocation>
        <location evidence="1">Endomembrane system</location>
    </subcellularLocation>
</comment>
<evidence type="ECO:0000256" key="7">
    <source>
        <dbReference type="ARBA" id="ARBA00024031"/>
    </source>
</evidence>
<evidence type="ECO:0000256" key="5">
    <source>
        <dbReference type="ARBA" id="ARBA00022729"/>
    </source>
</evidence>
<dbReference type="PANTHER" id="PTHR30024">
    <property type="entry name" value="ALIPHATIC SULFONATES-BINDING PROTEIN-RELATED"/>
    <property type="match status" value="1"/>
</dbReference>
<dbReference type="PANTHER" id="PTHR30024:SF7">
    <property type="entry name" value="NITRATE_NITRITE BINDING PROTEIN NRTA"/>
    <property type="match status" value="1"/>
</dbReference>
<keyword evidence="2" id="KW-0813">Transport</keyword>
<proteinExistence type="inferred from homology"/>
<evidence type="ECO:0000313" key="9">
    <source>
        <dbReference type="EMBL" id="QJQ07289.1"/>
    </source>
</evidence>
<dbReference type="CDD" id="cd13553">
    <property type="entry name" value="PBP2_NrtA_CpmA_like"/>
    <property type="match status" value="1"/>
</dbReference>
<evidence type="ECO:0000256" key="2">
    <source>
        <dbReference type="ARBA" id="ARBA00022448"/>
    </source>
</evidence>
<gene>
    <name evidence="9" type="ORF">EJG51_017345</name>
</gene>
<dbReference type="OrthoDB" id="9789215at2"/>
<evidence type="ECO:0000256" key="6">
    <source>
        <dbReference type="ARBA" id="ARBA00023136"/>
    </source>
</evidence>
<keyword evidence="5" id="KW-0732">Signal</keyword>
<dbReference type="Pfam" id="PF13379">
    <property type="entry name" value="NMT1_2"/>
    <property type="match status" value="1"/>
</dbReference>
<dbReference type="InterPro" id="IPR006311">
    <property type="entry name" value="TAT_signal"/>
</dbReference>
<accession>A0A6M4ABX8</accession>
<dbReference type="InterPro" id="IPR044527">
    <property type="entry name" value="NrtA/CpmA_ABC-bd_dom"/>
</dbReference>
<keyword evidence="6" id="KW-0472">Membrane</keyword>
<evidence type="ECO:0000313" key="10">
    <source>
        <dbReference type="Proteomes" id="UP000274350"/>
    </source>
</evidence>
<dbReference type="EMBL" id="CP051152">
    <property type="protein sequence ID" value="QJQ07289.1"/>
    <property type="molecule type" value="Genomic_DNA"/>
</dbReference>
<dbReference type="KEGG" id="upi:EJG51_017345"/>
<dbReference type="GO" id="GO:0012505">
    <property type="term" value="C:endomembrane system"/>
    <property type="evidence" value="ECO:0007669"/>
    <property type="project" value="UniProtKB-SubCell"/>
</dbReference>
<reference evidence="9 10" key="1">
    <citation type="journal article" date="2019" name="Int. J. Syst. Evol. Microbiol.">
        <title>Undibacterium piscinae sp. nov., isolated from Korean shiner intestine.</title>
        <authorList>
            <person name="Lee S.Y."/>
            <person name="Kang W."/>
            <person name="Kim P.S."/>
            <person name="Kim H.S."/>
            <person name="Sung H."/>
            <person name="Shin N.R."/>
            <person name="Whon T.W."/>
            <person name="Yun J.H."/>
            <person name="Lee J.Y."/>
            <person name="Lee J.Y."/>
            <person name="Jung M.J."/>
            <person name="Jeong Y.S."/>
            <person name="Tak E.J."/>
            <person name="Han J.E."/>
            <person name="Hyun D.W."/>
            <person name="Kang M.S."/>
            <person name="Lee K.E."/>
            <person name="Lee B.H."/>
            <person name="Bae J.W."/>
        </authorList>
    </citation>
    <scope>NUCLEOTIDE SEQUENCE [LARGE SCALE GENOMIC DNA]</scope>
    <source>
        <strain evidence="9 10">S11R28</strain>
    </source>
</reference>
<evidence type="ECO:0000256" key="4">
    <source>
        <dbReference type="ARBA" id="ARBA00022519"/>
    </source>
</evidence>
<dbReference type="Proteomes" id="UP000274350">
    <property type="component" value="Chromosome"/>
</dbReference>